<dbReference type="SMART" id="SM00387">
    <property type="entry name" value="HATPase_c"/>
    <property type="match status" value="1"/>
</dbReference>
<dbReference type="AlphaFoldDB" id="A0A3B0ZQA1"/>
<organism evidence="14">
    <name type="scientific">hydrothermal vent metagenome</name>
    <dbReference type="NCBI Taxonomy" id="652676"/>
    <lineage>
        <taxon>unclassified sequences</taxon>
        <taxon>metagenomes</taxon>
        <taxon>ecological metagenomes</taxon>
    </lineage>
</organism>
<dbReference type="GO" id="GO:0000160">
    <property type="term" value="P:phosphorelay signal transduction system"/>
    <property type="evidence" value="ECO:0007669"/>
    <property type="project" value="UniProtKB-KW"/>
</dbReference>
<comment type="catalytic activity">
    <reaction evidence="1">
        <text>ATP + protein L-histidine = ADP + protein N-phospho-L-histidine.</text>
        <dbReference type="EC" id="2.7.13.3"/>
    </reaction>
</comment>
<evidence type="ECO:0000256" key="8">
    <source>
        <dbReference type="ARBA" id="ARBA00022989"/>
    </source>
</evidence>
<feature type="domain" description="Histidine kinase" evidence="12">
    <location>
        <begin position="239"/>
        <end position="447"/>
    </location>
</feature>
<dbReference type="PROSITE" id="PS50885">
    <property type="entry name" value="HAMP"/>
    <property type="match status" value="1"/>
</dbReference>
<dbReference type="EMBL" id="UOFV01000004">
    <property type="protein sequence ID" value="VAW93861.1"/>
    <property type="molecule type" value="Genomic_DNA"/>
</dbReference>
<comment type="subcellular location">
    <subcellularLocation>
        <location evidence="2">Membrane</location>
    </subcellularLocation>
</comment>
<dbReference type="InterPro" id="IPR004358">
    <property type="entry name" value="Sig_transdc_His_kin-like_C"/>
</dbReference>
<evidence type="ECO:0000256" key="2">
    <source>
        <dbReference type="ARBA" id="ARBA00004370"/>
    </source>
</evidence>
<evidence type="ECO:0000256" key="11">
    <source>
        <dbReference type="SAM" id="Phobius"/>
    </source>
</evidence>
<keyword evidence="7" id="KW-0418">Kinase</keyword>
<evidence type="ECO:0000259" key="13">
    <source>
        <dbReference type="PROSITE" id="PS50885"/>
    </source>
</evidence>
<dbReference type="InterPro" id="IPR003660">
    <property type="entry name" value="HAMP_dom"/>
</dbReference>
<gene>
    <name evidence="14" type="ORF">MNBD_GAMMA19-1856</name>
</gene>
<keyword evidence="5 14" id="KW-0808">Transferase</keyword>
<evidence type="ECO:0000256" key="3">
    <source>
        <dbReference type="ARBA" id="ARBA00012438"/>
    </source>
</evidence>
<dbReference type="InterPro" id="IPR050428">
    <property type="entry name" value="TCS_sensor_his_kinase"/>
</dbReference>
<keyword evidence="9" id="KW-0902">Two-component regulatory system</keyword>
<dbReference type="GO" id="GO:0005886">
    <property type="term" value="C:plasma membrane"/>
    <property type="evidence" value="ECO:0007669"/>
    <property type="project" value="TreeGrafter"/>
</dbReference>
<dbReference type="InterPro" id="IPR005467">
    <property type="entry name" value="His_kinase_dom"/>
</dbReference>
<protein>
    <recommendedName>
        <fullName evidence="3">histidine kinase</fullName>
        <ecNumber evidence="3">2.7.13.3</ecNumber>
    </recommendedName>
</protein>
<feature type="domain" description="HAMP" evidence="13">
    <location>
        <begin position="180"/>
        <end position="231"/>
    </location>
</feature>
<dbReference type="InterPro" id="IPR003594">
    <property type="entry name" value="HATPase_dom"/>
</dbReference>
<evidence type="ECO:0000259" key="12">
    <source>
        <dbReference type="PROSITE" id="PS50109"/>
    </source>
</evidence>
<dbReference type="Gene3D" id="3.30.565.10">
    <property type="entry name" value="Histidine kinase-like ATPase, C-terminal domain"/>
    <property type="match status" value="1"/>
</dbReference>
<keyword evidence="6 11" id="KW-0812">Transmembrane</keyword>
<dbReference type="EC" id="2.7.13.3" evidence="3"/>
<evidence type="ECO:0000313" key="14">
    <source>
        <dbReference type="EMBL" id="VAW93861.1"/>
    </source>
</evidence>
<evidence type="ECO:0000256" key="5">
    <source>
        <dbReference type="ARBA" id="ARBA00022679"/>
    </source>
</evidence>
<evidence type="ECO:0000256" key="7">
    <source>
        <dbReference type="ARBA" id="ARBA00022777"/>
    </source>
</evidence>
<keyword evidence="8 11" id="KW-1133">Transmembrane helix</keyword>
<dbReference type="GO" id="GO:0004673">
    <property type="term" value="F:protein histidine kinase activity"/>
    <property type="evidence" value="ECO:0007669"/>
    <property type="project" value="UniProtKB-EC"/>
</dbReference>
<evidence type="ECO:0000256" key="1">
    <source>
        <dbReference type="ARBA" id="ARBA00000085"/>
    </source>
</evidence>
<proteinExistence type="predicted"/>
<evidence type="ECO:0000256" key="10">
    <source>
        <dbReference type="ARBA" id="ARBA00023136"/>
    </source>
</evidence>
<dbReference type="PANTHER" id="PTHR45436:SF5">
    <property type="entry name" value="SENSOR HISTIDINE KINASE TRCS"/>
    <property type="match status" value="1"/>
</dbReference>
<evidence type="ECO:0000256" key="4">
    <source>
        <dbReference type="ARBA" id="ARBA00022553"/>
    </source>
</evidence>
<keyword evidence="4" id="KW-0597">Phosphoprotein</keyword>
<evidence type="ECO:0000256" key="9">
    <source>
        <dbReference type="ARBA" id="ARBA00023012"/>
    </source>
</evidence>
<dbReference type="PRINTS" id="PR00344">
    <property type="entry name" value="BCTRLSENSOR"/>
</dbReference>
<dbReference type="InterPro" id="IPR036890">
    <property type="entry name" value="HATPase_C_sf"/>
</dbReference>
<dbReference type="Pfam" id="PF02518">
    <property type="entry name" value="HATPase_c"/>
    <property type="match status" value="1"/>
</dbReference>
<name>A0A3B0ZQA1_9ZZZZ</name>
<evidence type="ECO:0000256" key="6">
    <source>
        <dbReference type="ARBA" id="ARBA00022692"/>
    </source>
</evidence>
<sequence length="452" mass="50336">MNSVQQRLQLGLAASVVLLMLLLWWLVAGAIEKFGEEFVQSRLEHDADSVLSALQADENGVLQLTPGRMASIYNQPFSGHYFIVLSDDETLYSRSLWDESLAVSRLPKGDVRQWNAQGPVGQTLLVWAGGFQKQGQRFTLAVAEDLTPLSESLVRFNWYFAGLSLLTLMVLLGVQHYIIRRSFRPLEQILHEVKNLQQGAVGKLSEEVPAEVQPLVREVNHLLHLLGERLQRSRNALGNLAHALKGPLSLLSQLGQQESVRALPDLSANLKQQTDSIQQLMDRELKRARLMGQGAPGVRFAPQEEMPVLVDVLQRMFAVRAEQEKPLNIHWQAPDVIFVFDRDDMLELIGNLLDNACKWAKHQVRCELLGDEHHLQLVVEDDGPGCSDEEIKQLTARGVRIDEAAPGHGLGLAIVRDVVEIYSGKLTLDRSSTLGGLRVSVCLENRAANGSE</sequence>
<dbReference type="PROSITE" id="PS50109">
    <property type="entry name" value="HIS_KIN"/>
    <property type="match status" value="1"/>
</dbReference>
<keyword evidence="10 11" id="KW-0472">Membrane</keyword>
<accession>A0A3B0ZQA1</accession>
<feature type="transmembrane region" description="Helical" evidence="11">
    <location>
        <begin position="158"/>
        <end position="179"/>
    </location>
</feature>
<reference evidence="14" key="1">
    <citation type="submission" date="2018-06" db="EMBL/GenBank/DDBJ databases">
        <authorList>
            <person name="Zhirakovskaya E."/>
        </authorList>
    </citation>
    <scope>NUCLEOTIDE SEQUENCE</scope>
</reference>
<dbReference type="PANTHER" id="PTHR45436">
    <property type="entry name" value="SENSOR HISTIDINE KINASE YKOH"/>
    <property type="match status" value="1"/>
</dbReference>
<dbReference type="SUPFAM" id="SSF55874">
    <property type="entry name" value="ATPase domain of HSP90 chaperone/DNA topoisomerase II/histidine kinase"/>
    <property type="match status" value="1"/>
</dbReference>
<feature type="transmembrane region" description="Helical" evidence="11">
    <location>
        <begin position="12"/>
        <end position="31"/>
    </location>
</feature>